<dbReference type="AlphaFoldDB" id="A0A2S0MMU7"/>
<dbReference type="EMBL" id="CP027665">
    <property type="protein sequence ID" value="AVO37204.1"/>
    <property type="molecule type" value="Genomic_DNA"/>
</dbReference>
<dbReference type="Proteomes" id="UP000237655">
    <property type="component" value="Chromosome"/>
</dbReference>
<sequence length="65" mass="6884">MGLATAIRDAKPDELEKLGAFLIGEFRMQAANPVTDESAKVASTDIVSALGAWAYMQLNAQDVGD</sequence>
<keyword evidence="2" id="KW-1185">Reference proteome</keyword>
<protein>
    <submittedName>
        <fullName evidence="1">Uncharacterized protein</fullName>
    </submittedName>
</protein>
<name>A0A2S0MMU7_9RHOB</name>
<accession>A0A2S0MMU7</accession>
<dbReference type="RefSeq" id="WP_106471516.1">
    <property type="nucleotide sequence ID" value="NZ_CP027665.1"/>
</dbReference>
<evidence type="ECO:0000313" key="1">
    <source>
        <dbReference type="EMBL" id="AVO37204.1"/>
    </source>
</evidence>
<gene>
    <name evidence="1" type="ORF">C6Y53_05430</name>
</gene>
<organism evidence="1 2">
    <name type="scientific">Pukyongiella litopenaei</name>
    <dbReference type="NCBI Taxonomy" id="2605946"/>
    <lineage>
        <taxon>Bacteria</taxon>
        <taxon>Pseudomonadati</taxon>
        <taxon>Pseudomonadota</taxon>
        <taxon>Alphaproteobacteria</taxon>
        <taxon>Rhodobacterales</taxon>
        <taxon>Paracoccaceae</taxon>
        <taxon>Pukyongiella</taxon>
    </lineage>
</organism>
<proteinExistence type="predicted"/>
<reference evidence="2" key="1">
    <citation type="submission" date="2018-03" db="EMBL/GenBank/DDBJ databases">
        <title>Genomic analysis of the strain SH-1 isolated from shrimp intestine.</title>
        <authorList>
            <person name="Kim Y.-S."/>
            <person name="Kim S.-E."/>
            <person name="Kim K.-H."/>
        </authorList>
    </citation>
    <scope>NUCLEOTIDE SEQUENCE [LARGE SCALE GENOMIC DNA]</scope>
    <source>
        <strain evidence="2">SH-1</strain>
    </source>
</reference>
<evidence type="ECO:0000313" key="2">
    <source>
        <dbReference type="Proteomes" id="UP000237655"/>
    </source>
</evidence>
<dbReference type="KEGG" id="thas:C6Y53_05430"/>